<dbReference type="Gene3D" id="3.20.20.80">
    <property type="entry name" value="Glycosidases"/>
    <property type="match status" value="1"/>
</dbReference>
<organism evidence="3 4">
    <name type="scientific">Gigaspora margarita</name>
    <dbReference type="NCBI Taxonomy" id="4874"/>
    <lineage>
        <taxon>Eukaryota</taxon>
        <taxon>Fungi</taxon>
        <taxon>Fungi incertae sedis</taxon>
        <taxon>Mucoromycota</taxon>
        <taxon>Glomeromycotina</taxon>
        <taxon>Glomeromycetes</taxon>
        <taxon>Diversisporales</taxon>
        <taxon>Gigasporaceae</taxon>
        <taxon>Gigaspora</taxon>
    </lineage>
</organism>
<proteinExistence type="predicted"/>
<evidence type="ECO:0000313" key="4">
    <source>
        <dbReference type="Proteomes" id="UP000439903"/>
    </source>
</evidence>
<dbReference type="PANTHER" id="PTHR42767:SF1">
    <property type="entry name" value="ENDO-BETA-1,6-GALACTANASE-LIKE DOMAIN-CONTAINING PROTEIN"/>
    <property type="match status" value="1"/>
</dbReference>
<dbReference type="PANTHER" id="PTHR42767">
    <property type="entry name" value="ENDO-BETA-1,6-GALACTANASE"/>
    <property type="match status" value="1"/>
</dbReference>
<comment type="caution">
    <text evidence="3">The sequence shown here is derived from an EMBL/GenBank/DDBJ whole genome shotgun (WGS) entry which is preliminary data.</text>
</comment>
<sequence>MVGFKILLIVGIFLSVVNANRTVVIDPNDPWQTFEGWGTSLCWWANVFGGFPDVVRNQAADLVFDLNKGLGLNVIRYNIGGGDDPSHKHMRIGANVPGFRSKIVVIIIGPLMQTKDGFYLRLITAKDRGADIFEAFSNSGCSSGGHNYSVNLNSTNYDAYADYLTEVVKWYKEQGLTFRTLAPFNEPTDRFWNYN</sequence>
<evidence type="ECO:0000256" key="1">
    <source>
        <dbReference type="SAM" id="SignalP"/>
    </source>
</evidence>
<gene>
    <name evidence="3" type="ORF">F8M41_006603</name>
</gene>
<feature type="chain" id="PRO_5034302794" evidence="1">
    <location>
        <begin position="20"/>
        <end position="195"/>
    </location>
</feature>
<keyword evidence="1" id="KW-0732">Signal</keyword>
<accession>A0A8H4AWQ4</accession>
<dbReference type="SUPFAM" id="SSF51445">
    <property type="entry name" value="(Trans)glycosidases"/>
    <property type="match status" value="1"/>
</dbReference>
<dbReference type="InterPro" id="IPR039743">
    <property type="entry name" value="6GAL/EXGAL"/>
</dbReference>
<keyword evidence="4" id="KW-1185">Reference proteome</keyword>
<dbReference type="AlphaFoldDB" id="A0A8H4AWQ4"/>
<dbReference type="InterPro" id="IPR017853">
    <property type="entry name" value="GH"/>
</dbReference>
<dbReference type="Proteomes" id="UP000439903">
    <property type="component" value="Unassembled WGS sequence"/>
</dbReference>
<dbReference type="InterPro" id="IPR039514">
    <property type="entry name" value="6GAL-like"/>
</dbReference>
<keyword evidence="3" id="KW-0378">Hydrolase</keyword>
<dbReference type="OrthoDB" id="2012278at2759"/>
<name>A0A8H4AWQ4_GIGMA</name>
<reference evidence="3 4" key="1">
    <citation type="journal article" date="2019" name="Environ. Microbiol.">
        <title>At the nexus of three kingdoms: the genome of the mycorrhizal fungus Gigaspora margarita provides insights into plant, endobacterial and fungal interactions.</title>
        <authorList>
            <person name="Venice F."/>
            <person name="Ghignone S."/>
            <person name="Salvioli di Fossalunga A."/>
            <person name="Amselem J."/>
            <person name="Novero M."/>
            <person name="Xianan X."/>
            <person name="Sedzielewska Toro K."/>
            <person name="Morin E."/>
            <person name="Lipzen A."/>
            <person name="Grigoriev I.V."/>
            <person name="Henrissat B."/>
            <person name="Martin F.M."/>
            <person name="Bonfante P."/>
        </authorList>
    </citation>
    <scope>NUCLEOTIDE SEQUENCE [LARGE SCALE GENOMIC DNA]</scope>
    <source>
        <strain evidence="3 4">BEG34</strain>
    </source>
</reference>
<dbReference type="Pfam" id="PF14587">
    <property type="entry name" value="Glyco_hydr_30_2"/>
    <property type="match status" value="1"/>
</dbReference>
<evidence type="ECO:0000259" key="2">
    <source>
        <dbReference type="Pfam" id="PF14587"/>
    </source>
</evidence>
<protein>
    <submittedName>
        <fullName evidence="3">Glycosyl hydrolase</fullName>
    </submittedName>
</protein>
<dbReference type="GO" id="GO:0004553">
    <property type="term" value="F:hydrolase activity, hydrolyzing O-glycosyl compounds"/>
    <property type="evidence" value="ECO:0007669"/>
    <property type="project" value="InterPro"/>
</dbReference>
<feature type="domain" description="Endo-beta-1,6-galactanase-like" evidence="2">
    <location>
        <begin position="21"/>
        <end position="189"/>
    </location>
</feature>
<evidence type="ECO:0000313" key="3">
    <source>
        <dbReference type="EMBL" id="KAF0540217.1"/>
    </source>
</evidence>
<dbReference type="EMBL" id="WTPW01000166">
    <property type="protein sequence ID" value="KAF0540217.1"/>
    <property type="molecule type" value="Genomic_DNA"/>
</dbReference>
<feature type="signal peptide" evidence="1">
    <location>
        <begin position="1"/>
        <end position="19"/>
    </location>
</feature>